<proteinExistence type="predicted"/>
<accession>A0ACC2U8Z8</accession>
<gene>
    <name evidence="1" type="ORF">DSO57_1038897</name>
</gene>
<keyword evidence="2" id="KW-1185">Reference proteome</keyword>
<reference evidence="1" key="1">
    <citation type="submission" date="2022-04" db="EMBL/GenBank/DDBJ databases">
        <title>Genome of the entomopathogenic fungus Entomophthora muscae.</title>
        <authorList>
            <person name="Elya C."/>
            <person name="Lovett B.R."/>
            <person name="Lee E."/>
            <person name="Macias A.M."/>
            <person name="Hajek A.E."/>
            <person name="De Bivort B.L."/>
            <person name="Kasson M.T."/>
            <person name="De Fine Licht H.H."/>
            <person name="Stajich J.E."/>
        </authorList>
    </citation>
    <scope>NUCLEOTIDE SEQUENCE</scope>
    <source>
        <strain evidence="1">Berkeley</strain>
    </source>
</reference>
<dbReference type="Proteomes" id="UP001165960">
    <property type="component" value="Unassembled WGS sequence"/>
</dbReference>
<name>A0ACC2U8Z8_9FUNG</name>
<organism evidence="1 2">
    <name type="scientific">Entomophthora muscae</name>
    <dbReference type="NCBI Taxonomy" id="34485"/>
    <lineage>
        <taxon>Eukaryota</taxon>
        <taxon>Fungi</taxon>
        <taxon>Fungi incertae sedis</taxon>
        <taxon>Zoopagomycota</taxon>
        <taxon>Entomophthoromycotina</taxon>
        <taxon>Entomophthoromycetes</taxon>
        <taxon>Entomophthorales</taxon>
        <taxon>Entomophthoraceae</taxon>
        <taxon>Entomophthora</taxon>
    </lineage>
</organism>
<evidence type="ECO:0000313" key="2">
    <source>
        <dbReference type="Proteomes" id="UP001165960"/>
    </source>
</evidence>
<comment type="caution">
    <text evidence="1">The sequence shown here is derived from an EMBL/GenBank/DDBJ whole genome shotgun (WGS) entry which is preliminary data.</text>
</comment>
<dbReference type="EMBL" id="QTSX02001256">
    <property type="protein sequence ID" value="KAJ9083021.1"/>
    <property type="molecule type" value="Genomic_DNA"/>
</dbReference>
<protein>
    <submittedName>
        <fullName evidence="1">Uncharacterized protein</fullName>
    </submittedName>
</protein>
<evidence type="ECO:0000313" key="1">
    <source>
        <dbReference type="EMBL" id="KAJ9083021.1"/>
    </source>
</evidence>
<sequence>MLPYFVITLLASVDAAAVKTINVRSPGGMFSVQLDCQIDKHCDGFKKSIELVTQSLENAFSLEKRIDVRVVVDSGLKENVGATTKNEFVTGPDPKANILYDRALAKQLFKVDAGDYPDFTVTFNGKKEYFFPGDYGTKKKGYLVVNTMAHEFLHGMGFGPLIQSNEPNNAVIPFYLSSKGPKEGTGKLLFVTSPFTKNLFTKEGKPLNNLIDEMNKKNIIQLNGKSPAQLEPSAELNKYAKEFEKKLTTHEGLYFKTSQGNFYLNTKSTFDRGSTMTHVDDRYNEGKDYLMTSHANEIDGTSDLKANDWPTAPLGPLTLEVMQAMGYKLNPKPSLKKSLPGFYPKKGGGNSASSALKRILGKLKV</sequence>